<dbReference type="AlphaFoldDB" id="A0A5S5DVF5"/>
<evidence type="ECO:0000256" key="1">
    <source>
        <dbReference type="SAM" id="Phobius"/>
    </source>
</evidence>
<name>A0A5S5DVF5_9FLAO</name>
<dbReference type="InterPro" id="IPR025367">
    <property type="entry name" value="DUF4271"/>
</dbReference>
<proteinExistence type="predicted"/>
<comment type="caution">
    <text evidence="2">The sequence shown here is derived from an EMBL/GenBank/DDBJ whole genome shotgun (WGS) entry which is preliminary data.</text>
</comment>
<keyword evidence="1" id="KW-0812">Transmembrane</keyword>
<sequence length="212" mass="25343">MEAIERNFLSDDLITITFLLGFVLLFLMKLYKPQRLLGYSIAFFTQGFIEKRSEETTSLLSPFHGVMFTFSVIIISLTFFTLITSFTLEKNLFLFLLILGVTAFYFIAKYLISYLIINVFSMQEDLNYFLYSKNGYLYSICLWIFPVLIINQYWFKDIFFLLFFITLLLVFRVYLILTNNKRMIFNQFFYFILYFCTLELAPLLILYKTITI</sequence>
<feature type="transmembrane region" description="Helical" evidence="1">
    <location>
        <begin position="136"/>
        <end position="154"/>
    </location>
</feature>
<keyword evidence="1" id="KW-0472">Membrane</keyword>
<feature type="transmembrane region" description="Helical" evidence="1">
    <location>
        <begin position="92"/>
        <end position="116"/>
    </location>
</feature>
<protein>
    <submittedName>
        <fullName evidence="2">Uncharacterized protein DUF4271</fullName>
    </submittedName>
</protein>
<evidence type="ECO:0000313" key="3">
    <source>
        <dbReference type="Proteomes" id="UP000323136"/>
    </source>
</evidence>
<feature type="transmembrane region" description="Helical" evidence="1">
    <location>
        <begin position="189"/>
        <end position="207"/>
    </location>
</feature>
<feature type="transmembrane region" description="Helical" evidence="1">
    <location>
        <begin position="13"/>
        <end position="31"/>
    </location>
</feature>
<dbReference type="RefSeq" id="WP_148868664.1">
    <property type="nucleotide sequence ID" value="NZ_VNIA01000001.1"/>
</dbReference>
<evidence type="ECO:0000313" key="2">
    <source>
        <dbReference type="EMBL" id="TYP99970.1"/>
    </source>
</evidence>
<feature type="transmembrane region" description="Helical" evidence="1">
    <location>
        <begin position="160"/>
        <end position="177"/>
    </location>
</feature>
<dbReference type="EMBL" id="VNIA01000001">
    <property type="protein sequence ID" value="TYP99970.1"/>
    <property type="molecule type" value="Genomic_DNA"/>
</dbReference>
<dbReference type="Pfam" id="PF14093">
    <property type="entry name" value="DUF4271"/>
    <property type="match status" value="1"/>
</dbReference>
<dbReference type="OrthoDB" id="1438590at2"/>
<accession>A0A5S5DVF5</accession>
<organism evidence="2 3">
    <name type="scientific">Tenacibaculum adriaticum</name>
    <dbReference type="NCBI Taxonomy" id="413713"/>
    <lineage>
        <taxon>Bacteria</taxon>
        <taxon>Pseudomonadati</taxon>
        <taxon>Bacteroidota</taxon>
        <taxon>Flavobacteriia</taxon>
        <taxon>Flavobacteriales</taxon>
        <taxon>Flavobacteriaceae</taxon>
        <taxon>Tenacibaculum</taxon>
    </lineage>
</organism>
<dbReference type="Proteomes" id="UP000323136">
    <property type="component" value="Unassembled WGS sequence"/>
</dbReference>
<feature type="transmembrane region" description="Helical" evidence="1">
    <location>
        <begin position="66"/>
        <end position="86"/>
    </location>
</feature>
<reference evidence="2 3" key="1">
    <citation type="submission" date="2019-07" db="EMBL/GenBank/DDBJ databases">
        <title>Genomic Encyclopedia of Type Strains, Phase IV (KMG-IV): sequencing the most valuable type-strain genomes for metagenomic binning, comparative biology and taxonomic classification.</title>
        <authorList>
            <person name="Goeker M."/>
        </authorList>
    </citation>
    <scope>NUCLEOTIDE SEQUENCE [LARGE SCALE GENOMIC DNA]</scope>
    <source>
        <strain evidence="2 3">DSM 18961</strain>
    </source>
</reference>
<keyword evidence="1" id="KW-1133">Transmembrane helix</keyword>
<gene>
    <name evidence="2" type="ORF">C7447_101578</name>
</gene>
<keyword evidence="3" id="KW-1185">Reference proteome</keyword>